<dbReference type="GO" id="GO:0043022">
    <property type="term" value="F:ribosome binding"/>
    <property type="evidence" value="ECO:0007669"/>
    <property type="project" value="TreeGrafter"/>
</dbReference>
<dbReference type="PRINTS" id="PR00315">
    <property type="entry name" value="ELONGATNFCT"/>
</dbReference>
<feature type="domain" description="Tr-type G" evidence="1">
    <location>
        <begin position="6"/>
        <end position="162"/>
    </location>
</feature>
<dbReference type="InterPro" id="IPR000795">
    <property type="entry name" value="T_Tr_GTP-bd_dom"/>
</dbReference>
<reference evidence="2 3" key="1">
    <citation type="journal article" date="2017" name="Environ. Microbiol.">
        <title>Decay of the glycolytic pathway and adaptation to intranuclear parasitism within Enterocytozoonidae microsporidia.</title>
        <authorList>
            <person name="Wiredu Boakye D."/>
            <person name="Jaroenlak P."/>
            <person name="Prachumwat A."/>
            <person name="Williams T.A."/>
            <person name="Bateman K.S."/>
            <person name="Itsathitphaisarn O."/>
            <person name="Sritunyalucksana K."/>
            <person name="Paszkiewicz K.H."/>
            <person name="Moore K.A."/>
            <person name="Stentiford G.D."/>
            <person name="Williams B.A."/>
        </authorList>
    </citation>
    <scope>NUCLEOTIDE SEQUENCE [LARGE SCALE GENOMIC DNA]</scope>
    <source>
        <strain evidence="2 3">GB1</strain>
    </source>
</reference>
<dbReference type="NCBIfam" id="TIGR00231">
    <property type="entry name" value="small_GTP"/>
    <property type="match status" value="1"/>
</dbReference>
<dbReference type="Gene3D" id="3.40.50.300">
    <property type="entry name" value="P-loop containing nucleotide triphosphate hydrolases"/>
    <property type="match status" value="1"/>
</dbReference>
<accession>A0A1X0QAM5</accession>
<organism evidence="2 3">
    <name type="scientific">Hepatospora eriocheir</name>
    <dbReference type="NCBI Taxonomy" id="1081669"/>
    <lineage>
        <taxon>Eukaryota</taxon>
        <taxon>Fungi</taxon>
        <taxon>Fungi incertae sedis</taxon>
        <taxon>Microsporidia</taxon>
        <taxon>Hepatosporidae</taxon>
        <taxon>Hepatospora</taxon>
    </lineage>
</organism>
<dbReference type="GO" id="GO:1990904">
    <property type="term" value="C:ribonucleoprotein complex"/>
    <property type="evidence" value="ECO:0007669"/>
    <property type="project" value="TreeGrafter"/>
</dbReference>
<dbReference type="Pfam" id="PF00009">
    <property type="entry name" value="GTP_EFTU"/>
    <property type="match status" value="1"/>
</dbReference>
<dbReference type="PANTHER" id="PTHR42908">
    <property type="entry name" value="TRANSLATION ELONGATION FACTOR-RELATED"/>
    <property type="match status" value="1"/>
</dbReference>
<dbReference type="GO" id="GO:0005525">
    <property type="term" value="F:GTP binding"/>
    <property type="evidence" value="ECO:0007669"/>
    <property type="project" value="InterPro"/>
</dbReference>
<dbReference type="AlphaFoldDB" id="A0A1X0QAM5"/>
<dbReference type="GO" id="GO:0005829">
    <property type="term" value="C:cytosol"/>
    <property type="evidence" value="ECO:0007669"/>
    <property type="project" value="TreeGrafter"/>
</dbReference>
<dbReference type="GO" id="GO:0003924">
    <property type="term" value="F:GTPase activity"/>
    <property type="evidence" value="ECO:0007669"/>
    <property type="project" value="InterPro"/>
</dbReference>
<gene>
    <name evidence="2" type="primary">ETUD1</name>
    <name evidence="2" type="ORF">HERIO_1321</name>
</gene>
<dbReference type="EMBL" id="LVKB01000063">
    <property type="protein sequence ID" value="ORD96753.1"/>
    <property type="molecule type" value="Genomic_DNA"/>
</dbReference>
<dbReference type="OrthoDB" id="364892at2759"/>
<evidence type="ECO:0000313" key="3">
    <source>
        <dbReference type="Proteomes" id="UP000192356"/>
    </source>
</evidence>
<dbReference type="SUPFAM" id="SSF52540">
    <property type="entry name" value="P-loop containing nucleoside triphosphate hydrolases"/>
    <property type="match status" value="1"/>
</dbReference>
<dbReference type="InterPro" id="IPR027417">
    <property type="entry name" value="P-loop_NTPase"/>
</dbReference>
<dbReference type="VEuPathDB" id="MicrosporidiaDB:HERIO_1321"/>
<dbReference type="PANTHER" id="PTHR42908:SF3">
    <property type="entry name" value="ELONGATION FACTOR-LIKE GTPASE 1"/>
    <property type="match status" value="1"/>
</dbReference>
<evidence type="ECO:0000259" key="1">
    <source>
        <dbReference type="Pfam" id="PF00009"/>
    </source>
</evidence>
<proteinExistence type="predicted"/>
<name>A0A1X0QAM5_9MICR</name>
<protein>
    <submittedName>
        <fullName evidence="2">ETUD1</fullName>
    </submittedName>
</protein>
<dbReference type="Proteomes" id="UP000192356">
    <property type="component" value="Unassembled WGS sequence"/>
</dbReference>
<comment type="caution">
    <text evidence="2">The sequence shown here is derived from an EMBL/GenBank/DDBJ whole genome shotgun (WGS) entry which is preliminary data.</text>
</comment>
<keyword evidence="3" id="KW-1185">Reference proteome</keyword>
<dbReference type="InterPro" id="IPR005225">
    <property type="entry name" value="Small_GTP-bd"/>
</dbReference>
<dbReference type="GO" id="GO:0042256">
    <property type="term" value="P:cytosolic ribosome assembly"/>
    <property type="evidence" value="ECO:0007669"/>
    <property type="project" value="TreeGrafter"/>
</dbReference>
<sequence length="636" mass="73314">MIKNITVIVAHIDHGKTTLVDSFLASKNYIPSTLAGEMRYLDSREDEQLRGITLKNSFLEIEGEYYIDTPGHVDFGALIHSASFLADNFILVIDIAEGIMPRTVSLIKFIDKNKTVLILNKADKAVEYSEIESLVYQINNLVGEEVFQWSKNNIVLCTAKNCGAVNFNYFKASKKNTLKNAYKAFQLLYKKIIDGDTEKLKEKYKIKVNTLKNYFSVIFPVSSTINNSISCLMNVDRDPFEFIIEKEFKGTIYGITTYCLLKKQTSLKRQNVVFVTRIFNKLKTGECVFCCTSNGYKKVEVEKIFNFTGEDLIETNEAMPNTLVCLKGDFLKDSLLTSLECHKKPLKNLFPLYLAKIRLKDLSNENLEKFKESLKTLGLLEHSLKVHKNRYNEFEIKCCGIVQFEKICEDLRNNDLEFSIISDCKKFKEFARNTAYKKFITDNYDFLINVEPSDELEVHVSSGYGVAYSALKVFVNEGPLIRESIIKTKITIEIKRGSSVSLFGILKQALTETFLESNPSICPLYYDTKIYITTQYLGNIYTLLPKLYYVIKEEVYDEENDFFIIYCKIPQFLFKEAVDQIYTQSKGTAYLEGIEDDFLITEYNFSEYITTILKDKGLYKEEKIVEDASKQRTMRM</sequence>
<evidence type="ECO:0000313" key="2">
    <source>
        <dbReference type="EMBL" id="ORD96753.1"/>
    </source>
</evidence>